<dbReference type="OrthoDB" id="4900698at2"/>
<name>A0A3L7A9M4_9MICO</name>
<feature type="compositionally biased region" description="Polar residues" evidence="1">
    <location>
        <begin position="895"/>
        <end position="904"/>
    </location>
</feature>
<gene>
    <name evidence="3" type="ORF">D9V32_03855</name>
</gene>
<dbReference type="Pfam" id="PF14488">
    <property type="entry name" value="DUF4434"/>
    <property type="match status" value="1"/>
</dbReference>
<dbReference type="EMBL" id="RCUX01000003">
    <property type="protein sequence ID" value="RLP76784.1"/>
    <property type="molecule type" value="Genomic_DNA"/>
</dbReference>
<dbReference type="Gene3D" id="3.20.20.80">
    <property type="entry name" value="Glycosidases"/>
    <property type="match status" value="1"/>
</dbReference>
<dbReference type="AlphaFoldDB" id="A0A3L7A9M4"/>
<feature type="region of interest" description="Disordered" evidence="1">
    <location>
        <begin position="1"/>
        <end position="28"/>
    </location>
</feature>
<keyword evidence="4" id="KW-1185">Reference proteome</keyword>
<accession>A0A3L7A9M4</accession>
<protein>
    <submittedName>
        <fullName evidence="3">DUF4434 domain-containing protein</fullName>
    </submittedName>
</protein>
<evidence type="ECO:0000259" key="2">
    <source>
        <dbReference type="Pfam" id="PF14488"/>
    </source>
</evidence>
<reference evidence="3 4" key="1">
    <citation type="submission" date="2018-10" db="EMBL/GenBank/DDBJ databases">
        <authorList>
            <person name="Li J."/>
        </authorList>
    </citation>
    <scope>NUCLEOTIDE SEQUENCE [LARGE SCALE GENOMIC DNA]</scope>
    <source>
        <strain evidence="3 4">IF 016277</strain>
    </source>
</reference>
<evidence type="ECO:0000313" key="4">
    <source>
        <dbReference type="Proteomes" id="UP000272503"/>
    </source>
</evidence>
<evidence type="ECO:0000313" key="3">
    <source>
        <dbReference type="EMBL" id="RLP76784.1"/>
    </source>
</evidence>
<feature type="region of interest" description="Disordered" evidence="1">
    <location>
        <begin position="748"/>
        <end position="768"/>
    </location>
</feature>
<proteinExistence type="predicted"/>
<feature type="compositionally biased region" description="Basic and acidic residues" evidence="1">
    <location>
        <begin position="1"/>
        <end position="11"/>
    </location>
</feature>
<feature type="domain" description="DUF4434" evidence="2">
    <location>
        <begin position="50"/>
        <end position="357"/>
    </location>
</feature>
<dbReference type="InterPro" id="IPR027849">
    <property type="entry name" value="DUF4434"/>
</dbReference>
<dbReference type="RefSeq" id="WP_121647594.1">
    <property type="nucleotide sequence ID" value="NZ_RCUX01000003.1"/>
</dbReference>
<comment type="caution">
    <text evidence="3">The sequence shown here is derived from an EMBL/GenBank/DDBJ whole genome shotgun (WGS) entry which is preliminary data.</text>
</comment>
<feature type="region of interest" description="Disordered" evidence="1">
    <location>
        <begin position="892"/>
        <end position="919"/>
    </location>
</feature>
<organism evidence="3 4">
    <name type="scientific">Mycetocola tolaasinivorans</name>
    <dbReference type="NCBI Taxonomy" id="76635"/>
    <lineage>
        <taxon>Bacteria</taxon>
        <taxon>Bacillati</taxon>
        <taxon>Actinomycetota</taxon>
        <taxon>Actinomycetes</taxon>
        <taxon>Micrococcales</taxon>
        <taxon>Microbacteriaceae</taxon>
        <taxon>Mycetocola</taxon>
    </lineage>
</organism>
<evidence type="ECO:0000256" key="1">
    <source>
        <dbReference type="SAM" id="MobiDB-lite"/>
    </source>
</evidence>
<sequence length="1078" mass="117044">MNSSVARDDSISRIGGTPECIPANGDTDGRINPSAVFVRISYNNPSGKPQFSPEDWLESLGPLKDSSVEGIIVQAVAEARIIDNKPVPEWVPYFSNRDVVTSKPIYPPFSGNRTGLDKQLGYVLQAAKKLGLEVTIGLGVDQPTWFKPAAGWNNPDWLRVEADRAAATIRTIWAEFGADYAGTIVGWYLPYEIEGYRMNRFSGTGANSDNTRAYVDDYLAPTSRAAMEITDLPNILVSPLFSPMTRSPQSSDEFERLGGWERTWARVFSTTSVNIVAPQDGAGSGKTDESDIARWFAPLVSARDRSGTPGAQVWGNAENYRDQNAGITHMGVRQLSRNLAAMKRAGATDLIMFSIHVMDPRVPRDEPYARAYRAWVAGESAPKSRLGAPQDASISVGIEGDPLTTARVTWGASTPLAPVTLPEGASTPEEITETEYTVAGYQVRRDGRVIAEYPAEGPNIHLDHQLSPGRTAVYQVWAFDYWGTFSPSTEPLMAVVEWTGGALEMRDPAPSVDAFNLAFGAPYALSKTAEGVSVGASGIGPVSTPIAIDPAFYPDIPEPLAPVLEPNEKEAERHFFRGALTDGILGSPADLEQGWQGQYSKGRAGYWVLTLDLTSVNGSADAALRSIGTQWMHDPPNNVYAPTAVEAMLYDSSGTLIASLPAVTRARAGIGDKRGSGWYWHTAVRTIVGVTRIRFAIQQRADSWSLAGQVFVQNENETNVALGARYSLRRFNPAPLLYTLDGGAPRYPGTRSRGLTDGAHGPETGPGSGWNGWFMGAENGQDAFLTVDLGTEQSVAEVGITALRSEAQAIEFIRGGRVRNANADGTWGEWGPYLSLEDAPRPPQSTREHSVLPGAGRARFVQLQLRTAPERWLMLDSVTLRASRSTDVARGREVSNATYLQSTPDQRKRGTWSPTSSTPARLQVLTSGDPIDVAAGPQTSRWARSSAADVVRGTGTRYGTSYDVDLGPRARLIREVTTTWMELYGLSIILPPEMTVLYADEDDVTWHPFGSSGGASVPQELGRDTLIRTYRVVRETPVATRRIRIQSWNGSLKPWTVGRAHLALAAITAHESEPSKTS</sequence>
<dbReference type="Proteomes" id="UP000272503">
    <property type="component" value="Unassembled WGS sequence"/>
</dbReference>